<organism evidence="11 12">
    <name type="scientific">[Myrmecia] bisecta</name>
    <dbReference type="NCBI Taxonomy" id="41462"/>
    <lineage>
        <taxon>Eukaryota</taxon>
        <taxon>Viridiplantae</taxon>
        <taxon>Chlorophyta</taxon>
        <taxon>core chlorophytes</taxon>
        <taxon>Trebouxiophyceae</taxon>
        <taxon>Trebouxiales</taxon>
        <taxon>Trebouxiaceae</taxon>
        <taxon>Myrmecia</taxon>
    </lineage>
</organism>
<evidence type="ECO:0000256" key="8">
    <source>
        <dbReference type="ARBA" id="ARBA00022989"/>
    </source>
</evidence>
<name>A0AAW1QRC1_9CHLO</name>
<evidence type="ECO:0000256" key="7">
    <source>
        <dbReference type="ARBA" id="ARBA00022927"/>
    </source>
</evidence>
<keyword evidence="3" id="KW-0813">Transport</keyword>
<evidence type="ECO:0000256" key="4">
    <source>
        <dbReference type="ARBA" id="ARBA00022692"/>
    </source>
</evidence>
<dbReference type="GO" id="GO:0005484">
    <property type="term" value="F:SNAP receptor activity"/>
    <property type="evidence" value="ECO:0007669"/>
    <property type="project" value="TreeGrafter"/>
</dbReference>
<evidence type="ECO:0000256" key="9">
    <source>
        <dbReference type="ARBA" id="ARBA00023136"/>
    </source>
</evidence>
<dbReference type="Pfam" id="PF09753">
    <property type="entry name" value="Use1"/>
    <property type="match status" value="1"/>
</dbReference>
<dbReference type="AlphaFoldDB" id="A0AAW1QRC1"/>
<feature type="transmembrane region" description="Helical" evidence="10">
    <location>
        <begin position="225"/>
        <end position="246"/>
    </location>
</feature>
<keyword evidence="9 10" id="KW-0472">Membrane</keyword>
<dbReference type="GO" id="GO:0031201">
    <property type="term" value="C:SNARE complex"/>
    <property type="evidence" value="ECO:0007669"/>
    <property type="project" value="TreeGrafter"/>
</dbReference>
<evidence type="ECO:0000256" key="1">
    <source>
        <dbReference type="ARBA" id="ARBA00004163"/>
    </source>
</evidence>
<reference evidence="11 12" key="1">
    <citation type="journal article" date="2024" name="Nat. Commun.">
        <title>Phylogenomics reveals the evolutionary origins of lichenization in chlorophyte algae.</title>
        <authorList>
            <person name="Puginier C."/>
            <person name="Libourel C."/>
            <person name="Otte J."/>
            <person name="Skaloud P."/>
            <person name="Haon M."/>
            <person name="Grisel S."/>
            <person name="Petersen M."/>
            <person name="Berrin J.G."/>
            <person name="Delaux P.M."/>
            <person name="Dal Grande F."/>
            <person name="Keller J."/>
        </authorList>
    </citation>
    <scope>NUCLEOTIDE SEQUENCE [LARGE SCALE GENOMIC DNA]</scope>
    <source>
        <strain evidence="11 12">SAG 2043</strain>
    </source>
</reference>
<accession>A0AAW1QRC1</accession>
<comment type="caution">
    <text evidence="11">The sequence shown here is derived from an EMBL/GenBank/DDBJ whole genome shotgun (WGS) entry which is preliminary data.</text>
</comment>
<evidence type="ECO:0000256" key="10">
    <source>
        <dbReference type="SAM" id="Phobius"/>
    </source>
</evidence>
<protein>
    <submittedName>
        <fullName evidence="11">Uncharacterized protein</fullName>
    </submittedName>
</protein>
<keyword evidence="5" id="KW-0256">Endoplasmic reticulum</keyword>
<evidence type="ECO:0000256" key="2">
    <source>
        <dbReference type="ARBA" id="ARBA00007891"/>
    </source>
</evidence>
<sequence length="260" mass="28494">MSAVLPPPQSGQFLEVSFRRLLKSCEEIMAGDSKGRADLQDWRSSPVFHHYEETLQEQLTDLESSTANRVDEKVLQLYRQHVKAISSQLQAPDLPAYCQRLPKVRHGVSKMKASTSAPAVSYKFPEASTSEASLRQRAGKAGAAHLDANTQELIDRQRHLQDHLSDELAGMAAGLVKNARATQGAVEDRGSLLDETETAIDRSLAGAKVASTMSKTQHKRGARSFCATCLVLMVMGFIFIGTYMVIVTTRMAGYKAQRAG</sequence>
<dbReference type="PANTHER" id="PTHR13050:SF7">
    <property type="entry name" value="VESICLE TRANSPORT PROTEIN USE1"/>
    <property type="match status" value="1"/>
</dbReference>
<keyword evidence="4 10" id="KW-0812">Transmembrane</keyword>
<dbReference type="EMBL" id="JALJOR010000002">
    <property type="protein sequence ID" value="KAK9823753.1"/>
    <property type="molecule type" value="Genomic_DNA"/>
</dbReference>
<dbReference type="GO" id="GO:0015031">
    <property type="term" value="P:protein transport"/>
    <property type="evidence" value="ECO:0007669"/>
    <property type="project" value="UniProtKB-KW"/>
</dbReference>
<keyword evidence="12" id="KW-1185">Reference proteome</keyword>
<dbReference type="InterPro" id="IPR019150">
    <property type="entry name" value="Vesicle_transport_protein_Use1"/>
</dbReference>
<keyword evidence="6" id="KW-0931">ER-Golgi transport</keyword>
<gene>
    <name evidence="11" type="ORF">WJX72_005165</name>
</gene>
<dbReference type="PANTHER" id="PTHR13050">
    <property type="entry name" value="USE1-LIKE PROTEIN"/>
    <property type="match status" value="1"/>
</dbReference>
<comment type="subcellular location">
    <subcellularLocation>
        <location evidence="1">Endoplasmic reticulum membrane</location>
        <topology evidence="1">Single-pass type IV membrane protein</topology>
    </subcellularLocation>
</comment>
<comment type="similarity">
    <text evidence="2">Belongs to the USE1 family.</text>
</comment>
<evidence type="ECO:0000313" key="12">
    <source>
        <dbReference type="Proteomes" id="UP001489004"/>
    </source>
</evidence>
<dbReference type="Proteomes" id="UP001489004">
    <property type="component" value="Unassembled WGS sequence"/>
</dbReference>
<evidence type="ECO:0000256" key="6">
    <source>
        <dbReference type="ARBA" id="ARBA00022892"/>
    </source>
</evidence>
<keyword evidence="7" id="KW-0653">Protein transport</keyword>
<dbReference type="GO" id="GO:0006890">
    <property type="term" value="P:retrograde vesicle-mediated transport, Golgi to endoplasmic reticulum"/>
    <property type="evidence" value="ECO:0007669"/>
    <property type="project" value="TreeGrafter"/>
</dbReference>
<keyword evidence="8 10" id="KW-1133">Transmembrane helix</keyword>
<dbReference type="GO" id="GO:0005789">
    <property type="term" value="C:endoplasmic reticulum membrane"/>
    <property type="evidence" value="ECO:0007669"/>
    <property type="project" value="UniProtKB-SubCell"/>
</dbReference>
<proteinExistence type="inferred from homology"/>
<evidence type="ECO:0000256" key="3">
    <source>
        <dbReference type="ARBA" id="ARBA00022448"/>
    </source>
</evidence>
<evidence type="ECO:0000256" key="5">
    <source>
        <dbReference type="ARBA" id="ARBA00022824"/>
    </source>
</evidence>
<evidence type="ECO:0000313" key="11">
    <source>
        <dbReference type="EMBL" id="KAK9823753.1"/>
    </source>
</evidence>